<dbReference type="InterPro" id="IPR000847">
    <property type="entry name" value="LysR_HTH_N"/>
</dbReference>
<dbReference type="EMBL" id="NWTK01000010">
    <property type="protein sequence ID" value="PKR53229.1"/>
    <property type="molecule type" value="Genomic_DNA"/>
</dbReference>
<dbReference type="FunFam" id="1.10.10.10:FF:000001">
    <property type="entry name" value="LysR family transcriptional regulator"/>
    <property type="match status" value="1"/>
</dbReference>
<dbReference type="AlphaFoldDB" id="A0A2N3KRN0"/>
<evidence type="ECO:0000256" key="1">
    <source>
        <dbReference type="ARBA" id="ARBA00009437"/>
    </source>
</evidence>
<dbReference type="RefSeq" id="WP_101268439.1">
    <property type="nucleotide sequence ID" value="NZ_NWTK01000010.1"/>
</dbReference>
<keyword evidence="2" id="KW-0805">Transcription regulation</keyword>
<feature type="domain" description="HTH lysR-type" evidence="5">
    <location>
        <begin position="3"/>
        <end position="60"/>
    </location>
</feature>
<proteinExistence type="inferred from homology"/>
<name>A0A2N3KRN0_9PROT</name>
<dbReference type="CDD" id="cd08422">
    <property type="entry name" value="PBP2_CrgA_like"/>
    <property type="match status" value="1"/>
</dbReference>
<comment type="similarity">
    <text evidence="1">Belongs to the LysR transcriptional regulatory family.</text>
</comment>
<dbReference type="GO" id="GO:0006351">
    <property type="term" value="P:DNA-templated transcription"/>
    <property type="evidence" value="ECO:0007669"/>
    <property type="project" value="TreeGrafter"/>
</dbReference>
<keyword evidence="3" id="KW-0238">DNA-binding</keyword>
<dbReference type="GO" id="GO:0043565">
    <property type="term" value="F:sequence-specific DNA binding"/>
    <property type="evidence" value="ECO:0007669"/>
    <property type="project" value="TreeGrafter"/>
</dbReference>
<dbReference type="GO" id="GO:0003700">
    <property type="term" value="F:DNA-binding transcription factor activity"/>
    <property type="evidence" value="ECO:0007669"/>
    <property type="project" value="InterPro"/>
</dbReference>
<protein>
    <submittedName>
        <fullName evidence="6">LysR family transcriptional regulator</fullName>
    </submittedName>
</protein>
<dbReference type="SUPFAM" id="SSF46785">
    <property type="entry name" value="Winged helix' DNA-binding domain"/>
    <property type="match status" value="1"/>
</dbReference>
<dbReference type="Gene3D" id="1.10.10.10">
    <property type="entry name" value="Winged helix-like DNA-binding domain superfamily/Winged helix DNA-binding domain"/>
    <property type="match status" value="1"/>
</dbReference>
<dbReference type="FunFam" id="3.40.190.290:FF:000001">
    <property type="entry name" value="Transcriptional regulator, LysR family"/>
    <property type="match status" value="1"/>
</dbReference>
<dbReference type="InterPro" id="IPR058163">
    <property type="entry name" value="LysR-type_TF_proteobact-type"/>
</dbReference>
<dbReference type="PANTHER" id="PTHR30537">
    <property type="entry name" value="HTH-TYPE TRANSCRIPTIONAL REGULATOR"/>
    <property type="match status" value="1"/>
</dbReference>
<dbReference type="Gene3D" id="3.40.190.290">
    <property type="match status" value="1"/>
</dbReference>
<evidence type="ECO:0000256" key="3">
    <source>
        <dbReference type="ARBA" id="ARBA00023125"/>
    </source>
</evidence>
<dbReference type="SUPFAM" id="SSF53850">
    <property type="entry name" value="Periplasmic binding protein-like II"/>
    <property type="match status" value="1"/>
</dbReference>
<gene>
    <name evidence="6" type="ORF">COO20_16325</name>
</gene>
<evidence type="ECO:0000259" key="5">
    <source>
        <dbReference type="PROSITE" id="PS50931"/>
    </source>
</evidence>
<evidence type="ECO:0000256" key="4">
    <source>
        <dbReference type="ARBA" id="ARBA00023163"/>
    </source>
</evidence>
<organism evidence="6 7">
    <name type="scientific">Thalassospira marina</name>
    <dbReference type="NCBI Taxonomy" id="2048283"/>
    <lineage>
        <taxon>Bacteria</taxon>
        <taxon>Pseudomonadati</taxon>
        <taxon>Pseudomonadota</taxon>
        <taxon>Alphaproteobacteria</taxon>
        <taxon>Rhodospirillales</taxon>
        <taxon>Thalassospiraceae</taxon>
        <taxon>Thalassospira</taxon>
    </lineage>
</organism>
<dbReference type="InterPro" id="IPR005119">
    <property type="entry name" value="LysR_subst-bd"/>
</dbReference>
<evidence type="ECO:0000256" key="2">
    <source>
        <dbReference type="ARBA" id="ARBA00023015"/>
    </source>
</evidence>
<dbReference type="Pfam" id="PF00126">
    <property type="entry name" value="HTH_1"/>
    <property type="match status" value="1"/>
</dbReference>
<dbReference type="PROSITE" id="PS50931">
    <property type="entry name" value="HTH_LYSR"/>
    <property type="match status" value="1"/>
</dbReference>
<reference evidence="6 7" key="1">
    <citation type="submission" date="2017-09" db="EMBL/GenBank/DDBJ databases">
        <title>Biodiversity and function of Thalassospira species in the particle-attached aromatic-hydrocarbon-degrading consortia from the surface seawater of the South China Sea.</title>
        <authorList>
            <person name="Dong C."/>
            <person name="Liu R."/>
            <person name="Shao Z."/>
        </authorList>
    </citation>
    <scope>NUCLEOTIDE SEQUENCE [LARGE SCALE GENOMIC DNA]</scope>
    <source>
        <strain evidence="6 7">CSC1P2</strain>
    </source>
</reference>
<comment type="caution">
    <text evidence="6">The sequence shown here is derived from an EMBL/GenBank/DDBJ whole genome shotgun (WGS) entry which is preliminary data.</text>
</comment>
<dbReference type="InterPro" id="IPR036388">
    <property type="entry name" value="WH-like_DNA-bd_sf"/>
</dbReference>
<accession>A0A2N3KRN0</accession>
<dbReference type="Proteomes" id="UP000233597">
    <property type="component" value="Unassembled WGS sequence"/>
</dbReference>
<sequence>MNDEISDLRLFCKIVDAGNLSEAARHCDSSPATMSRRLSAMENRLSVRLFQRSSRRFSLTDEGILYYERAQTILAQLDAAEAEITAKTAKPSGLLRVSAPMQIGRTLITPIIAKFSALYPDIDIRFTLSDDQPDVNDANIDVSIRIGLPEAPDIVVRQLITSRRAVCATPEYLAKNGTPQRPEDLLDHNCICLMRKNRKFDRWVFRENGKKRHVQVKGQLATSSGEVLHALIRAGRGIGLKAMWDIADDIQSGSLVECLDNYACDDIALYATFEKHPFLPPRIRHFLDVLSSELQHKPAM</sequence>
<keyword evidence="4" id="KW-0804">Transcription</keyword>
<dbReference type="InterPro" id="IPR036390">
    <property type="entry name" value="WH_DNA-bd_sf"/>
</dbReference>
<evidence type="ECO:0000313" key="7">
    <source>
        <dbReference type="Proteomes" id="UP000233597"/>
    </source>
</evidence>
<dbReference type="OrthoDB" id="9812435at2"/>
<dbReference type="PANTHER" id="PTHR30537:SF21">
    <property type="entry name" value="HTH-TYPE TRANSCRIPTIONAL REGULATOR SINR-RELATED"/>
    <property type="match status" value="1"/>
</dbReference>
<evidence type="ECO:0000313" key="6">
    <source>
        <dbReference type="EMBL" id="PKR53229.1"/>
    </source>
</evidence>
<dbReference type="Pfam" id="PF03466">
    <property type="entry name" value="LysR_substrate"/>
    <property type="match status" value="1"/>
</dbReference>